<sequence>MASARLGGAAAEKKAAAMPVLFRSKPNLADHVFKFCMVKGTLADVGFASTSWSCSQAAAQPQQCLPIRVTV</sequence>
<accession>A0A5J9W0A6</accession>
<dbReference type="Proteomes" id="UP000324897">
    <property type="component" value="Chromosome 4"/>
</dbReference>
<evidence type="ECO:0000313" key="1">
    <source>
        <dbReference type="EMBL" id="TVU41568.1"/>
    </source>
</evidence>
<reference evidence="1 2" key="1">
    <citation type="journal article" date="2019" name="Sci. Rep.">
        <title>A high-quality genome of Eragrostis curvula grass provides insights into Poaceae evolution and supports new strategies to enhance forage quality.</title>
        <authorList>
            <person name="Carballo J."/>
            <person name="Santos B.A.C.M."/>
            <person name="Zappacosta D."/>
            <person name="Garbus I."/>
            <person name="Selva J.P."/>
            <person name="Gallo C.A."/>
            <person name="Diaz A."/>
            <person name="Albertini E."/>
            <person name="Caccamo M."/>
            <person name="Echenique V."/>
        </authorList>
    </citation>
    <scope>NUCLEOTIDE SEQUENCE [LARGE SCALE GENOMIC DNA]</scope>
    <source>
        <strain evidence="2">cv. Victoria</strain>
        <tissue evidence="1">Leaf</tissue>
    </source>
</reference>
<evidence type="ECO:0000313" key="2">
    <source>
        <dbReference type="Proteomes" id="UP000324897"/>
    </source>
</evidence>
<comment type="caution">
    <text evidence="1">The sequence shown here is derived from an EMBL/GenBank/DDBJ whole genome shotgun (WGS) entry which is preliminary data.</text>
</comment>
<gene>
    <name evidence="1" type="ORF">EJB05_15097</name>
</gene>
<name>A0A5J9W0A6_9POAL</name>
<dbReference type="EMBL" id="RWGY01000007">
    <property type="protein sequence ID" value="TVU41568.1"/>
    <property type="molecule type" value="Genomic_DNA"/>
</dbReference>
<proteinExistence type="predicted"/>
<keyword evidence="2" id="KW-1185">Reference proteome</keyword>
<protein>
    <submittedName>
        <fullName evidence="1">Uncharacterized protein</fullName>
    </submittedName>
</protein>
<dbReference type="AlphaFoldDB" id="A0A5J9W0A6"/>
<organism evidence="1 2">
    <name type="scientific">Eragrostis curvula</name>
    <name type="common">weeping love grass</name>
    <dbReference type="NCBI Taxonomy" id="38414"/>
    <lineage>
        <taxon>Eukaryota</taxon>
        <taxon>Viridiplantae</taxon>
        <taxon>Streptophyta</taxon>
        <taxon>Embryophyta</taxon>
        <taxon>Tracheophyta</taxon>
        <taxon>Spermatophyta</taxon>
        <taxon>Magnoliopsida</taxon>
        <taxon>Liliopsida</taxon>
        <taxon>Poales</taxon>
        <taxon>Poaceae</taxon>
        <taxon>PACMAD clade</taxon>
        <taxon>Chloridoideae</taxon>
        <taxon>Eragrostideae</taxon>
        <taxon>Eragrostidinae</taxon>
        <taxon>Eragrostis</taxon>
    </lineage>
</organism>
<dbReference type="Gramene" id="TVU41568">
    <property type="protein sequence ID" value="TVU41568"/>
    <property type="gene ID" value="EJB05_15097"/>
</dbReference>